<dbReference type="PANTHER" id="PTHR48090">
    <property type="entry name" value="UNDECAPRENYL-PHOSPHATE 4-DEOXY-4-FORMAMIDO-L-ARABINOSE TRANSFERASE-RELATED"/>
    <property type="match status" value="1"/>
</dbReference>
<feature type="compositionally biased region" description="Basic and acidic residues" evidence="2">
    <location>
        <begin position="1"/>
        <end position="19"/>
    </location>
</feature>
<name>A0A1H5AM72_9PSEU</name>
<organism evidence="4 5">
    <name type="scientific">Amycolatopsis tolypomycina</name>
    <dbReference type="NCBI Taxonomy" id="208445"/>
    <lineage>
        <taxon>Bacteria</taxon>
        <taxon>Bacillati</taxon>
        <taxon>Actinomycetota</taxon>
        <taxon>Actinomycetes</taxon>
        <taxon>Pseudonocardiales</taxon>
        <taxon>Pseudonocardiaceae</taxon>
        <taxon>Amycolatopsis</taxon>
    </lineage>
</organism>
<evidence type="ECO:0000259" key="3">
    <source>
        <dbReference type="Pfam" id="PF00535"/>
    </source>
</evidence>
<evidence type="ECO:0000313" key="4">
    <source>
        <dbReference type="EMBL" id="SED42931.1"/>
    </source>
</evidence>
<keyword evidence="4" id="KW-0328">Glycosyltransferase</keyword>
<feature type="compositionally biased region" description="Basic and acidic residues" evidence="2">
    <location>
        <begin position="26"/>
        <end position="44"/>
    </location>
</feature>
<sequence>MTGKDEENQTRGTVAREETTLATLSEPDRTEPDPTEPDLPRERTGGRAHVVLPAFNEEASLPPLLHRLADVARTEQVTVWVVDDGSADATVAVAEAGYGGLDVRVVRHLVNLGLGRAVQSGLRAALEAASPDDIVVVMDADDTHDPSLIRALHAEITAGADVAICSRFVPGGDDRTAPFGRRLLSRGAAQLFHRALDVDGVRDFTSGYRAYRASLLARASAHWGERLIEEQGFACMVELLLKLRHCRPVITEVPLALRYDRKQGPSKLKLRRTVVQYLKLLARDRLSPAPYRKL</sequence>
<evidence type="ECO:0000256" key="2">
    <source>
        <dbReference type="SAM" id="MobiDB-lite"/>
    </source>
</evidence>
<proteinExistence type="inferred from homology"/>
<evidence type="ECO:0000256" key="1">
    <source>
        <dbReference type="ARBA" id="ARBA00006739"/>
    </source>
</evidence>
<accession>A0A1H5AM72</accession>
<dbReference type="InterPro" id="IPR029044">
    <property type="entry name" value="Nucleotide-diphossugar_trans"/>
</dbReference>
<dbReference type="PANTHER" id="PTHR48090:SF7">
    <property type="entry name" value="RFBJ PROTEIN"/>
    <property type="match status" value="1"/>
</dbReference>
<reference evidence="5" key="1">
    <citation type="submission" date="2016-10" db="EMBL/GenBank/DDBJ databases">
        <authorList>
            <person name="Varghese N."/>
            <person name="Submissions S."/>
        </authorList>
    </citation>
    <scope>NUCLEOTIDE SEQUENCE [LARGE SCALE GENOMIC DNA]</scope>
    <source>
        <strain evidence="5">DSM 44544</strain>
    </source>
</reference>
<keyword evidence="4" id="KW-0808">Transferase</keyword>
<feature type="domain" description="Glycosyltransferase 2-like" evidence="3">
    <location>
        <begin position="50"/>
        <end position="216"/>
    </location>
</feature>
<evidence type="ECO:0000313" key="5">
    <source>
        <dbReference type="Proteomes" id="UP000199622"/>
    </source>
</evidence>
<dbReference type="Proteomes" id="UP000199622">
    <property type="component" value="Unassembled WGS sequence"/>
</dbReference>
<protein>
    <submittedName>
        <fullName evidence="4">Dolichol-phosphate mannosyltransferase</fullName>
    </submittedName>
</protein>
<dbReference type="GO" id="GO:0016757">
    <property type="term" value="F:glycosyltransferase activity"/>
    <property type="evidence" value="ECO:0007669"/>
    <property type="project" value="UniProtKB-KW"/>
</dbReference>
<comment type="similarity">
    <text evidence="1">Belongs to the glycosyltransferase 2 family.</text>
</comment>
<keyword evidence="5" id="KW-1185">Reference proteome</keyword>
<dbReference type="InterPro" id="IPR001173">
    <property type="entry name" value="Glyco_trans_2-like"/>
</dbReference>
<dbReference type="SUPFAM" id="SSF53448">
    <property type="entry name" value="Nucleotide-diphospho-sugar transferases"/>
    <property type="match status" value="1"/>
</dbReference>
<dbReference type="Gene3D" id="3.90.550.10">
    <property type="entry name" value="Spore Coat Polysaccharide Biosynthesis Protein SpsA, Chain A"/>
    <property type="match status" value="1"/>
</dbReference>
<feature type="region of interest" description="Disordered" evidence="2">
    <location>
        <begin position="1"/>
        <end position="44"/>
    </location>
</feature>
<dbReference type="InterPro" id="IPR050256">
    <property type="entry name" value="Glycosyltransferase_2"/>
</dbReference>
<dbReference type="AlphaFoldDB" id="A0A1H5AM72"/>
<dbReference type="EMBL" id="FNSO01000004">
    <property type="protein sequence ID" value="SED42931.1"/>
    <property type="molecule type" value="Genomic_DNA"/>
</dbReference>
<dbReference type="Pfam" id="PF00535">
    <property type="entry name" value="Glycos_transf_2"/>
    <property type="match status" value="1"/>
</dbReference>
<dbReference type="STRING" id="208445.SAMN04489727_7836"/>
<gene>
    <name evidence="4" type="ORF">SAMN04489727_7836</name>
</gene>